<evidence type="ECO:0000313" key="3">
    <source>
        <dbReference type="Proteomes" id="UP001596328"/>
    </source>
</evidence>
<dbReference type="AlphaFoldDB" id="A0ABD5RY52"/>
<evidence type="ECO:0000313" key="2">
    <source>
        <dbReference type="EMBL" id="MFC6724374.1"/>
    </source>
</evidence>
<comment type="caution">
    <text evidence="2">The sequence shown here is derived from an EMBL/GenBank/DDBJ whole genome shotgun (WGS) entry which is preliminary data.</text>
</comment>
<dbReference type="PANTHER" id="PTHR35519:SF2">
    <property type="entry name" value="PH DOMAIN PROTEIN"/>
    <property type="match status" value="1"/>
</dbReference>
<accession>A0ABD5RY52</accession>
<reference evidence="2 3" key="1">
    <citation type="journal article" date="2019" name="Int. J. Syst. Evol. Microbiol.">
        <title>The Global Catalogue of Microorganisms (GCM) 10K type strain sequencing project: providing services to taxonomists for standard genome sequencing and annotation.</title>
        <authorList>
            <consortium name="The Broad Institute Genomics Platform"/>
            <consortium name="The Broad Institute Genome Sequencing Center for Infectious Disease"/>
            <person name="Wu L."/>
            <person name="Ma J."/>
        </authorList>
    </citation>
    <scope>NUCLEOTIDE SEQUENCE [LARGE SCALE GENOMIC DNA]</scope>
    <source>
        <strain evidence="2 3">NBRC 111368</strain>
    </source>
</reference>
<dbReference type="EMBL" id="JBHSWU010000164">
    <property type="protein sequence ID" value="MFC6724374.1"/>
    <property type="molecule type" value="Genomic_DNA"/>
</dbReference>
<dbReference type="Proteomes" id="UP001596328">
    <property type="component" value="Unassembled WGS sequence"/>
</dbReference>
<proteinExistence type="predicted"/>
<dbReference type="InterPro" id="IPR025187">
    <property type="entry name" value="DUF4112"/>
</dbReference>
<dbReference type="PANTHER" id="PTHR35519">
    <property type="entry name" value="MEMBRANE PROTEINS"/>
    <property type="match status" value="1"/>
</dbReference>
<organism evidence="2 3">
    <name type="scientific">Halobium palmae</name>
    <dbReference type="NCBI Taxonomy" id="1776492"/>
    <lineage>
        <taxon>Archaea</taxon>
        <taxon>Methanobacteriati</taxon>
        <taxon>Methanobacteriota</taxon>
        <taxon>Stenosarchaea group</taxon>
        <taxon>Halobacteria</taxon>
        <taxon>Halobacteriales</taxon>
        <taxon>Haloferacaceae</taxon>
        <taxon>Halobium</taxon>
    </lineage>
</organism>
<protein>
    <submittedName>
        <fullName evidence="2">DUF4112 domain-containing protein</fullName>
    </submittedName>
</protein>
<feature type="region of interest" description="Disordered" evidence="1">
    <location>
        <begin position="155"/>
        <end position="175"/>
    </location>
</feature>
<evidence type="ECO:0000256" key="1">
    <source>
        <dbReference type="SAM" id="MobiDB-lite"/>
    </source>
</evidence>
<dbReference type="Pfam" id="PF13430">
    <property type="entry name" value="DUF4112"/>
    <property type="match status" value="1"/>
</dbReference>
<gene>
    <name evidence="2" type="ORF">ACFQE1_08310</name>
</gene>
<name>A0ABD5RY52_9EURY</name>
<sequence>MPEDEPDPDDPFDAGEPIDVEVVDADDDLASEFEDLDFEIPESVDRAAVERMRTVARAFDDLFEIPGTNVSVGLDPALGVIPVVGDVVSAGASLYIVLESARLGVGFPTLLKMLANVTVDVVGGSVPYVGWLFDSVWKANQWNLELALEELAELGDGGSTGGSEPVTIEVTGPDE</sequence>
<keyword evidence="3" id="KW-1185">Reference proteome</keyword>